<accession>A0ACB7PDE5</accession>
<reference evidence="1 2" key="1">
    <citation type="journal article" date="2021" name="Nat. Commun.">
        <title>Genetic determinants of endophytism in the Arabidopsis root mycobiome.</title>
        <authorList>
            <person name="Mesny F."/>
            <person name="Miyauchi S."/>
            <person name="Thiergart T."/>
            <person name="Pickel B."/>
            <person name="Atanasova L."/>
            <person name="Karlsson M."/>
            <person name="Huettel B."/>
            <person name="Barry K.W."/>
            <person name="Haridas S."/>
            <person name="Chen C."/>
            <person name="Bauer D."/>
            <person name="Andreopoulos W."/>
            <person name="Pangilinan J."/>
            <person name="LaButti K."/>
            <person name="Riley R."/>
            <person name="Lipzen A."/>
            <person name="Clum A."/>
            <person name="Drula E."/>
            <person name="Henrissat B."/>
            <person name="Kohler A."/>
            <person name="Grigoriev I.V."/>
            <person name="Martin F.M."/>
            <person name="Hacquard S."/>
        </authorList>
    </citation>
    <scope>NUCLEOTIDE SEQUENCE [LARGE SCALE GENOMIC DNA]</scope>
    <source>
        <strain evidence="1 2">MPI-SDFR-AT-0079</strain>
    </source>
</reference>
<keyword evidence="2" id="KW-1185">Reference proteome</keyword>
<protein>
    <submittedName>
        <fullName evidence="1">Uncharacterized protein</fullName>
    </submittedName>
</protein>
<dbReference type="Proteomes" id="UP000724584">
    <property type="component" value="Unassembled WGS sequence"/>
</dbReference>
<sequence length="178" mass="20724">MEHQNLYKGAPSRELDNAWEYLQHRNKSVVWPYVIDRIGKSRDAVSYPNARANQYYVDIEIFHQMRCLNLIRQYTYPDYYTQPAHRPSAFDDPAPVLRTKVDHCIDMLRQALLCQADVGIITADWVEQPPGSGRMAIVPDYSTEHKCRSFERVVQWADENAAPEGKPPRPEPRRELPV</sequence>
<organism evidence="1 2">
    <name type="scientific">Chaetomium tenue</name>
    <dbReference type="NCBI Taxonomy" id="1854479"/>
    <lineage>
        <taxon>Eukaryota</taxon>
        <taxon>Fungi</taxon>
        <taxon>Dikarya</taxon>
        <taxon>Ascomycota</taxon>
        <taxon>Pezizomycotina</taxon>
        <taxon>Sordariomycetes</taxon>
        <taxon>Sordariomycetidae</taxon>
        <taxon>Sordariales</taxon>
        <taxon>Chaetomiaceae</taxon>
        <taxon>Chaetomium</taxon>
    </lineage>
</organism>
<name>A0ACB7PDE5_9PEZI</name>
<proteinExistence type="predicted"/>
<evidence type="ECO:0000313" key="2">
    <source>
        <dbReference type="Proteomes" id="UP000724584"/>
    </source>
</evidence>
<dbReference type="EMBL" id="JAGIZQ010000003">
    <property type="protein sequence ID" value="KAH6637216.1"/>
    <property type="molecule type" value="Genomic_DNA"/>
</dbReference>
<gene>
    <name evidence="1" type="ORF">F5144DRAFT_601890</name>
</gene>
<evidence type="ECO:0000313" key="1">
    <source>
        <dbReference type="EMBL" id="KAH6637216.1"/>
    </source>
</evidence>
<comment type="caution">
    <text evidence="1">The sequence shown here is derived from an EMBL/GenBank/DDBJ whole genome shotgun (WGS) entry which is preliminary data.</text>
</comment>